<name>A0A8H6UIF0_9EURO</name>
<evidence type="ECO:0000313" key="2">
    <source>
        <dbReference type="Proteomes" id="UP000630445"/>
    </source>
</evidence>
<dbReference type="AlphaFoldDB" id="A0A8H6UIF0"/>
<protein>
    <submittedName>
        <fullName evidence="1">Uncharacterized protein</fullName>
    </submittedName>
</protein>
<proteinExistence type="predicted"/>
<reference evidence="1" key="1">
    <citation type="submission" date="2020-06" db="EMBL/GenBank/DDBJ databases">
        <title>Draft genome sequences of strains closely related to Aspergillus parafelis and Aspergillus hiratsukae.</title>
        <authorList>
            <person name="Dos Santos R.A.C."/>
            <person name="Rivero-Menendez O."/>
            <person name="Steenwyk J.L."/>
            <person name="Mead M.E."/>
            <person name="Goldman G.H."/>
            <person name="Alastruey-Izquierdo A."/>
            <person name="Rokas A."/>
        </authorList>
    </citation>
    <scope>NUCLEOTIDE SEQUENCE</scope>
    <source>
        <strain evidence="1">CNM-CM5793</strain>
    </source>
</reference>
<keyword evidence="2" id="KW-1185">Reference proteome</keyword>
<accession>A0A8H6UIF0</accession>
<evidence type="ECO:0000313" key="1">
    <source>
        <dbReference type="EMBL" id="KAF7134105.1"/>
    </source>
</evidence>
<gene>
    <name evidence="1" type="ORF">CNMCM5793_005734</name>
</gene>
<organism evidence="1 2">
    <name type="scientific">Aspergillus hiratsukae</name>
    <dbReference type="NCBI Taxonomy" id="1194566"/>
    <lineage>
        <taxon>Eukaryota</taxon>
        <taxon>Fungi</taxon>
        <taxon>Dikarya</taxon>
        <taxon>Ascomycota</taxon>
        <taxon>Pezizomycotina</taxon>
        <taxon>Eurotiomycetes</taxon>
        <taxon>Eurotiomycetidae</taxon>
        <taxon>Eurotiales</taxon>
        <taxon>Aspergillaceae</taxon>
        <taxon>Aspergillus</taxon>
        <taxon>Aspergillus subgen. Fumigati</taxon>
    </lineage>
</organism>
<dbReference type="Proteomes" id="UP000630445">
    <property type="component" value="Unassembled WGS sequence"/>
</dbReference>
<comment type="caution">
    <text evidence="1">The sequence shown here is derived from an EMBL/GenBank/DDBJ whole genome shotgun (WGS) entry which is preliminary data.</text>
</comment>
<sequence>MIDQILCISPPGIEVVMGTVARITFATPDCSKARSGNAVEHSAAIQRLFERWLITMFQGEEAFVPEYVATQQRVILLAQSSFIKPVFLKNSAHNIIFEQLAQNVTGNKVSMEKDSSMKLPSVGLKAVHTMPIIWVDRNRVIIPKVMYSGPK</sequence>
<dbReference type="EMBL" id="JACBAD010001764">
    <property type="protein sequence ID" value="KAF7134105.1"/>
    <property type="molecule type" value="Genomic_DNA"/>
</dbReference>